<evidence type="ECO:0000256" key="11">
    <source>
        <dbReference type="RuleBase" id="RU363130"/>
    </source>
</evidence>
<dbReference type="SUPFAM" id="SSF54495">
    <property type="entry name" value="UBC-like"/>
    <property type="match status" value="1"/>
</dbReference>
<dbReference type="PROSITE" id="PS50908">
    <property type="entry name" value="RWD"/>
    <property type="match status" value="1"/>
</dbReference>
<accession>A0A8C1CY37</accession>
<keyword evidence="15" id="KW-1185">Reference proteome</keyword>
<evidence type="ECO:0000256" key="2">
    <source>
        <dbReference type="ARBA" id="ARBA00007255"/>
    </source>
</evidence>
<comment type="function">
    <text evidence="11">Lyase that catalyzes the covalent linking of the heme group to the cytochrome C apoprotein to produce the mature functional cytochrome.</text>
</comment>
<dbReference type="PANTHER" id="PTHR12743:SF0">
    <property type="entry name" value="HOLOCYTOCHROME C-TYPE SYNTHASE"/>
    <property type="match status" value="1"/>
</dbReference>
<evidence type="ECO:0000256" key="9">
    <source>
        <dbReference type="ARBA" id="ARBA00023239"/>
    </source>
</evidence>
<keyword evidence="9 11" id="KW-0456">Lyase</keyword>
<comment type="similarity">
    <text evidence="2 11">Belongs to the cytochrome c-type heme lyase family.</text>
</comment>
<evidence type="ECO:0000256" key="10">
    <source>
        <dbReference type="ARBA" id="ARBA00023944"/>
    </source>
</evidence>
<dbReference type="GO" id="GO:0046872">
    <property type="term" value="F:metal ion binding"/>
    <property type="evidence" value="ECO:0007669"/>
    <property type="project" value="UniProtKB-KW"/>
</dbReference>
<keyword evidence="7 11" id="KW-0496">Mitochondrion</keyword>
<evidence type="ECO:0000256" key="4">
    <source>
        <dbReference type="ARBA" id="ARBA00022723"/>
    </source>
</evidence>
<proteinExistence type="inferred from homology"/>
<dbReference type="Proteomes" id="UP001108240">
    <property type="component" value="Unplaced"/>
</dbReference>
<keyword evidence="8 11" id="KW-0472">Membrane</keyword>
<dbReference type="PROSITE" id="PS00821">
    <property type="entry name" value="CYTO_HEME_LYASE_1"/>
    <property type="match status" value="1"/>
</dbReference>
<dbReference type="PANTHER" id="PTHR12743">
    <property type="entry name" value="CYTOCHROME C1 HEME LYASE"/>
    <property type="match status" value="1"/>
</dbReference>
<reference evidence="14" key="2">
    <citation type="submission" date="2025-09" db="UniProtKB">
        <authorList>
            <consortium name="Ensembl"/>
        </authorList>
    </citation>
    <scope>IDENTIFICATION</scope>
</reference>
<feature type="region of interest" description="Disordered" evidence="12">
    <location>
        <begin position="51"/>
        <end position="73"/>
    </location>
</feature>
<dbReference type="GO" id="GO:0004408">
    <property type="term" value="F:holocytochrome-c synthase activity"/>
    <property type="evidence" value="ECO:0007669"/>
    <property type="project" value="UniProtKB-EC"/>
</dbReference>
<dbReference type="Gene3D" id="3.10.110.10">
    <property type="entry name" value="Ubiquitin Conjugating Enzyme"/>
    <property type="match status" value="1"/>
</dbReference>
<dbReference type="Ensembl" id="ENSCCRT00000058880.2">
    <property type="protein sequence ID" value="ENSCCRP00000054329.2"/>
    <property type="gene ID" value="ENSCCRG00000017210.2"/>
</dbReference>
<comment type="catalytic activity">
    <reaction evidence="10">
        <text>holo-[cytochrome c] = apo-[cytochrome c] + heme b</text>
        <dbReference type="Rhea" id="RHEA:22648"/>
        <dbReference type="Rhea" id="RHEA-COMP:10725"/>
        <dbReference type="Rhea" id="RHEA-COMP:10726"/>
        <dbReference type="ChEBI" id="CHEBI:29950"/>
        <dbReference type="ChEBI" id="CHEBI:60344"/>
        <dbReference type="ChEBI" id="CHEBI:83739"/>
        <dbReference type="EC" id="4.4.1.17"/>
    </reaction>
    <physiologicalReaction direction="right-to-left" evidence="10">
        <dbReference type="Rhea" id="RHEA:22650"/>
    </physiologicalReaction>
</comment>
<keyword evidence="4 11" id="KW-0479">Metal-binding</keyword>
<dbReference type="CDD" id="cd24164">
    <property type="entry name" value="RWDD3_C"/>
    <property type="match status" value="1"/>
</dbReference>
<name>A0A8C1CY37_CYPCA</name>
<evidence type="ECO:0000256" key="12">
    <source>
        <dbReference type="SAM" id="MobiDB-lite"/>
    </source>
</evidence>
<evidence type="ECO:0000256" key="8">
    <source>
        <dbReference type="ARBA" id="ARBA00023136"/>
    </source>
</evidence>
<sequence>MWTDRNMILSNACVFCLMGDTMSSPTVKAESIMVPDFSSAPPQGCPMHRDVNKSAPPPECPMHQASAPASDKLKKVPDVPAHQDRAYEFVECPVIAANGAKPTLSDINPANMMPPPNQQPSPGQPFPLSVVREESNIPRGGSEQKWVYPSEQMFWNAMLRKGWRWNNGDINPKDMTDIIRIHNQNNEQAWQEILRWEKLHSKECPCGPSLLRFGGKAKDFSPRARFRHWMGHELPFDRHDWIIDRCGKEDEFELLEESPERGIVYRIHTLIERNNEKTPLALTFHICPDYPHTPPDVSIASSHLSRKQCRDLRLHLLETARSLPPEPMVHDLILWLQENFSDLIKTSGCDSAEIRPEATEETWTALLHLDHMRSKAKYIKLIEKWASELCLTGRLFTGKPILILLQGRKENIKEYIHLQKTVKVDVDSSGKRCKEKMMSVLCEIPQPEKILMSTFEVKDILSLDDLKREFDLIGLTELYKQFVSSSLI</sequence>
<dbReference type="InterPro" id="IPR000511">
    <property type="entry name" value="Holocyt_c/c1_synthase"/>
</dbReference>
<dbReference type="CDD" id="cd23819">
    <property type="entry name" value="RWD_RWDD3"/>
    <property type="match status" value="1"/>
</dbReference>
<comment type="subcellular location">
    <subcellularLocation>
        <location evidence="1 11">Mitochondrion inner membrane</location>
    </subcellularLocation>
</comment>
<evidence type="ECO:0000313" key="15">
    <source>
        <dbReference type="Proteomes" id="UP001108240"/>
    </source>
</evidence>
<feature type="domain" description="RWD" evidence="13">
    <location>
        <begin position="239"/>
        <end position="343"/>
    </location>
</feature>
<evidence type="ECO:0000313" key="14">
    <source>
        <dbReference type="Ensembl" id="ENSCCRP00000054329.2"/>
    </source>
</evidence>
<evidence type="ECO:0000256" key="3">
    <source>
        <dbReference type="ARBA" id="ARBA00022617"/>
    </source>
</evidence>
<dbReference type="AlphaFoldDB" id="A0A8C1CY37"/>
<evidence type="ECO:0000256" key="6">
    <source>
        <dbReference type="ARBA" id="ARBA00023004"/>
    </source>
</evidence>
<dbReference type="GO" id="GO:0005743">
    <property type="term" value="C:mitochondrial inner membrane"/>
    <property type="evidence" value="ECO:0007669"/>
    <property type="project" value="UniProtKB-SubCell"/>
</dbReference>
<dbReference type="InterPro" id="IPR006575">
    <property type="entry name" value="RWD_dom"/>
</dbReference>
<dbReference type="InterPro" id="IPR016135">
    <property type="entry name" value="UBQ-conjugating_enzyme/RWD"/>
</dbReference>
<evidence type="ECO:0000259" key="13">
    <source>
        <dbReference type="PROSITE" id="PS50908"/>
    </source>
</evidence>
<reference evidence="14" key="1">
    <citation type="submission" date="2025-08" db="UniProtKB">
        <authorList>
            <consortium name="Ensembl"/>
        </authorList>
    </citation>
    <scope>IDENTIFICATION</scope>
</reference>
<dbReference type="GeneTree" id="ENSGT00390000004175"/>
<protein>
    <recommendedName>
        <fullName evidence="11">Holocytochrome c-type synthase</fullName>
        <ecNumber evidence="11">4.4.1.17</ecNumber>
    </recommendedName>
</protein>
<evidence type="ECO:0000256" key="7">
    <source>
        <dbReference type="ARBA" id="ARBA00023128"/>
    </source>
</evidence>
<keyword evidence="3 11" id="KW-0349">Heme</keyword>
<organism evidence="14 15">
    <name type="scientific">Cyprinus carpio carpio</name>
    <dbReference type="NCBI Taxonomy" id="630221"/>
    <lineage>
        <taxon>Eukaryota</taxon>
        <taxon>Metazoa</taxon>
        <taxon>Chordata</taxon>
        <taxon>Craniata</taxon>
        <taxon>Vertebrata</taxon>
        <taxon>Euteleostomi</taxon>
        <taxon>Actinopterygii</taxon>
        <taxon>Neopterygii</taxon>
        <taxon>Teleostei</taxon>
        <taxon>Ostariophysi</taxon>
        <taxon>Cypriniformes</taxon>
        <taxon>Cyprinidae</taxon>
        <taxon>Cyprininae</taxon>
        <taxon>Cyprinus</taxon>
    </lineage>
</organism>
<evidence type="ECO:0000256" key="1">
    <source>
        <dbReference type="ARBA" id="ARBA00004273"/>
    </source>
</evidence>
<keyword evidence="5 11" id="KW-0999">Mitochondrion inner membrane</keyword>
<dbReference type="PROSITE" id="PS00822">
    <property type="entry name" value="CYTO_HEME_LYASE_2"/>
    <property type="match status" value="1"/>
</dbReference>
<evidence type="ECO:0000256" key="5">
    <source>
        <dbReference type="ARBA" id="ARBA00022792"/>
    </source>
</evidence>
<dbReference type="Pfam" id="PF01265">
    <property type="entry name" value="Cyto_heme_lyase"/>
    <property type="match status" value="1"/>
</dbReference>
<dbReference type="SMART" id="SM00591">
    <property type="entry name" value="RWD"/>
    <property type="match status" value="1"/>
</dbReference>
<keyword evidence="6 11" id="KW-0408">Iron</keyword>
<dbReference type="EC" id="4.4.1.17" evidence="11"/>